<proteinExistence type="inferred from homology"/>
<keyword evidence="4 10" id="KW-0436">Ligase</keyword>
<evidence type="ECO:0000313" key="14">
    <source>
        <dbReference type="EMBL" id="MDI5972151.1"/>
    </source>
</evidence>
<dbReference type="EMBL" id="JAAGKO020000026">
    <property type="protein sequence ID" value="MDI5964678.1"/>
    <property type="molecule type" value="Genomic_DNA"/>
</dbReference>
<dbReference type="Pfam" id="PF13393">
    <property type="entry name" value="tRNA-synt_His"/>
    <property type="match status" value="1"/>
</dbReference>
<keyword evidence="3 10" id="KW-0963">Cytoplasm</keyword>
<feature type="binding site" evidence="11">
    <location>
        <begin position="260"/>
        <end position="261"/>
    </location>
    <ligand>
        <name>L-histidine</name>
        <dbReference type="ChEBI" id="CHEBI:57595"/>
    </ligand>
</feature>
<dbReference type="RefSeq" id="WP_271313616.1">
    <property type="nucleotide sequence ID" value="NZ_JAAGKO020000026.1"/>
</dbReference>
<evidence type="ECO:0000256" key="9">
    <source>
        <dbReference type="ARBA" id="ARBA00047639"/>
    </source>
</evidence>
<feature type="binding site" evidence="11">
    <location>
        <begin position="82"/>
        <end position="84"/>
    </location>
    <ligand>
        <name>L-histidine</name>
        <dbReference type="ChEBI" id="CHEBI:57595"/>
    </ligand>
</feature>
<comment type="subunit">
    <text evidence="2 10">Homodimer.</text>
</comment>
<dbReference type="GO" id="GO:0006427">
    <property type="term" value="P:histidyl-tRNA aminoacylation"/>
    <property type="evidence" value="ECO:0007669"/>
    <property type="project" value="UniProtKB-UniRule"/>
</dbReference>
<keyword evidence="15" id="KW-1185">Reference proteome</keyword>
<comment type="similarity">
    <text evidence="1 10">Belongs to the class-II aminoacyl-tRNA synthetase family.</text>
</comment>
<feature type="binding site" evidence="11">
    <location>
        <position position="256"/>
    </location>
    <ligand>
        <name>L-histidine</name>
        <dbReference type="ChEBI" id="CHEBI:57595"/>
    </ligand>
</feature>
<reference evidence="14 15" key="1">
    <citation type="submission" date="2023-05" db="EMBL/GenBank/DDBJ databases">
        <title>Streptantibioticus silvisoli sp. nov., acidotolerant actinomycetes 1 from pine litter.</title>
        <authorList>
            <person name="Swiecimska M."/>
            <person name="Golinska P."/>
            <person name="Sangal V."/>
            <person name="Wachnowicz B."/>
            <person name="Goodfellow M."/>
        </authorList>
    </citation>
    <scope>NUCLEOTIDE SEQUENCE</scope>
    <source>
        <strain evidence="14">SL13</strain>
        <strain evidence="13 15">SL54</strain>
    </source>
</reference>
<name>A0AA90H6K2_9ACTN</name>
<dbReference type="AlphaFoldDB" id="A0AA90H6K2"/>
<evidence type="ECO:0000256" key="1">
    <source>
        <dbReference type="ARBA" id="ARBA00008226"/>
    </source>
</evidence>
<dbReference type="PROSITE" id="PS50862">
    <property type="entry name" value="AA_TRNA_LIGASE_II"/>
    <property type="match status" value="1"/>
</dbReference>
<dbReference type="InterPro" id="IPR004516">
    <property type="entry name" value="HisRS/HisZ"/>
</dbReference>
<comment type="catalytic activity">
    <reaction evidence="9 10">
        <text>tRNA(His) + L-histidine + ATP = L-histidyl-tRNA(His) + AMP + diphosphate + H(+)</text>
        <dbReference type="Rhea" id="RHEA:17313"/>
        <dbReference type="Rhea" id="RHEA-COMP:9665"/>
        <dbReference type="Rhea" id="RHEA-COMP:9689"/>
        <dbReference type="ChEBI" id="CHEBI:15378"/>
        <dbReference type="ChEBI" id="CHEBI:30616"/>
        <dbReference type="ChEBI" id="CHEBI:33019"/>
        <dbReference type="ChEBI" id="CHEBI:57595"/>
        <dbReference type="ChEBI" id="CHEBI:78442"/>
        <dbReference type="ChEBI" id="CHEBI:78527"/>
        <dbReference type="ChEBI" id="CHEBI:456215"/>
        <dbReference type="EC" id="6.1.1.21"/>
    </reaction>
</comment>
<evidence type="ECO:0000256" key="4">
    <source>
        <dbReference type="ARBA" id="ARBA00022598"/>
    </source>
</evidence>
<dbReference type="GO" id="GO:0005524">
    <property type="term" value="F:ATP binding"/>
    <property type="evidence" value="ECO:0007669"/>
    <property type="project" value="UniProtKB-UniRule"/>
</dbReference>
<dbReference type="Pfam" id="PF03129">
    <property type="entry name" value="HGTP_anticodon"/>
    <property type="match status" value="1"/>
</dbReference>
<evidence type="ECO:0000256" key="2">
    <source>
        <dbReference type="ARBA" id="ARBA00011738"/>
    </source>
</evidence>
<dbReference type="InterPro" id="IPR015807">
    <property type="entry name" value="His-tRNA-ligase"/>
</dbReference>
<dbReference type="GO" id="GO:0004821">
    <property type="term" value="F:histidine-tRNA ligase activity"/>
    <property type="evidence" value="ECO:0007669"/>
    <property type="project" value="UniProtKB-UniRule"/>
</dbReference>
<dbReference type="Proteomes" id="UP001156398">
    <property type="component" value="Unassembled WGS sequence"/>
</dbReference>
<evidence type="ECO:0000256" key="10">
    <source>
        <dbReference type="HAMAP-Rule" id="MF_00127"/>
    </source>
</evidence>
<dbReference type="CDD" id="cd00773">
    <property type="entry name" value="HisRS-like_core"/>
    <property type="match status" value="1"/>
</dbReference>
<dbReference type="CDD" id="cd00859">
    <property type="entry name" value="HisRS_anticodon"/>
    <property type="match status" value="1"/>
</dbReference>
<evidence type="ECO:0000256" key="7">
    <source>
        <dbReference type="ARBA" id="ARBA00022917"/>
    </source>
</evidence>
<dbReference type="HAMAP" id="MF_00127">
    <property type="entry name" value="His_tRNA_synth"/>
    <property type="match status" value="1"/>
</dbReference>
<dbReference type="InterPro" id="IPR041715">
    <property type="entry name" value="HisRS-like_core"/>
</dbReference>
<evidence type="ECO:0000256" key="3">
    <source>
        <dbReference type="ARBA" id="ARBA00022490"/>
    </source>
</evidence>
<dbReference type="InterPro" id="IPR006195">
    <property type="entry name" value="aa-tRNA-synth_II"/>
</dbReference>
<dbReference type="Gene3D" id="3.40.50.800">
    <property type="entry name" value="Anticodon-binding domain"/>
    <property type="match status" value="1"/>
</dbReference>
<evidence type="ECO:0000256" key="8">
    <source>
        <dbReference type="ARBA" id="ARBA00023146"/>
    </source>
</evidence>
<evidence type="ECO:0000313" key="13">
    <source>
        <dbReference type="EMBL" id="MDI5964678.1"/>
    </source>
</evidence>
<dbReference type="NCBIfam" id="TIGR00442">
    <property type="entry name" value="hisS"/>
    <property type="match status" value="1"/>
</dbReference>
<dbReference type="PANTHER" id="PTHR43707">
    <property type="entry name" value="HISTIDYL-TRNA SYNTHETASE"/>
    <property type="match status" value="1"/>
</dbReference>
<protein>
    <recommendedName>
        <fullName evidence="10">Histidine--tRNA ligase</fullName>
        <ecNumber evidence="10">6.1.1.21</ecNumber>
    </recommendedName>
    <alternativeName>
        <fullName evidence="10">Histidyl-tRNA synthetase</fullName>
        <shortName evidence="10">HisRS</shortName>
    </alternativeName>
</protein>
<dbReference type="SUPFAM" id="SSF55681">
    <property type="entry name" value="Class II aaRS and biotin synthetases"/>
    <property type="match status" value="1"/>
</dbReference>
<keyword evidence="7 10" id="KW-0648">Protein biosynthesis</keyword>
<dbReference type="GO" id="GO:0005737">
    <property type="term" value="C:cytoplasm"/>
    <property type="evidence" value="ECO:0007669"/>
    <property type="project" value="UniProtKB-SubCell"/>
</dbReference>
<comment type="subcellular location">
    <subcellularLocation>
        <location evidence="10">Cytoplasm</location>
    </subcellularLocation>
</comment>
<dbReference type="EC" id="6.1.1.21" evidence="10"/>
<dbReference type="PIRSF" id="PIRSF001549">
    <property type="entry name" value="His-tRNA_synth"/>
    <property type="match status" value="1"/>
</dbReference>
<feature type="domain" description="Aminoacyl-transfer RNA synthetases class-II family profile" evidence="12">
    <location>
        <begin position="23"/>
        <end position="321"/>
    </location>
</feature>
<dbReference type="InterPro" id="IPR045864">
    <property type="entry name" value="aa-tRNA-synth_II/BPL/LPL"/>
</dbReference>
<sequence>MNTFSAPKGTYDLLPPESAAFLAVREALAAPLKRSGYGYVETPGFEDVKLFSRGVGESTDIVTKEMYTLTTKGGDELALRPEGTASVLRAALEANLHRGPLPVKLWYSGSYYRYERPQAGRYRHFSQVGAEALGAEDPALDAELIILAVDAYRSLGLRDFRLLLNSLGDKECRPVYRAALQEYLRGLDLDEETRARIEINPLRVLDDKREQVQRQLAGAPRISDHLCDACREYHDQVRELLTAADITFEDDVKLVRGLDYYTRTTFEFVHGRLGSQSAVGGGGRYDGLSQMLGGPELPSVGWALGVDRTVLALKAEGIELPSAGRTDVFAVPLGEQARRALFGVVTELRRQGVSADFAFGGKGLKNAMKSANRSGARFAVIAGERDLADGEVQLKDLESGEQTSVALETVAATLRERLL</sequence>
<evidence type="ECO:0000313" key="15">
    <source>
        <dbReference type="Proteomes" id="UP001156398"/>
    </source>
</evidence>
<dbReference type="InterPro" id="IPR033656">
    <property type="entry name" value="HisRS_anticodon"/>
</dbReference>
<feature type="binding site" evidence="11">
    <location>
        <position position="113"/>
    </location>
    <ligand>
        <name>L-histidine</name>
        <dbReference type="ChEBI" id="CHEBI:57595"/>
    </ligand>
</feature>
<dbReference type="Gene3D" id="3.30.930.10">
    <property type="entry name" value="Bira Bifunctional Protein, Domain 2"/>
    <property type="match status" value="1"/>
</dbReference>
<dbReference type="InterPro" id="IPR036621">
    <property type="entry name" value="Anticodon-bd_dom_sf"/>
</dbReference>
<dbReference type="PANTHER" id="PTHR43707:SF1">
    <property type="entry name" value="HISTIDINE--TRNA LIGASE, MITOCHONDRIAL-RELATED"/>
    <property type="match status" value="1"/>
</dbReference>
<keyword evidence="6 10" id="KW-0067">ATP-binding</keyword>
<feature type="binding site" evidence="11">
    <location>
        <position position="131"/>
    </location>
    <ligand>
        <name>L-histidine</name>
        <dbReference type="ChEBI" id="CHEBI:57595"/>
    </ligand>
</feature>
<accession>A0AA90H6K2</accession>
<keyword evidence="5 10" id="KW-0547">Nucleotide-binding</keyword>
<organism evidence="14">
    <name type="scientific">Streptantibioticus silvisoli</name>
    <dbReference type="NCBI Taxonomy" id="2705255"/>
    <lineage>
        <taxon>Bacteria</taxon>
        <taxon>Bacillati</taxon>
        <taxon>Actinomycetota</taxon>
        <taxon>Actinomycetes</taxon>
        <taxon>Kitasatosporales</taxon>
        <taxon>Streptomycetaceae</taxon>
        <taxon>Streptantibioticus</taxon>
    </lineage>
</organism>
<keyword evidence="8 10" id="KW-0030">Aminoacyl-tRNA synthetase</keyword>
<evidence type="ECO:0000256" key="11">
    <source>
        <dbReference type="PIRSR" id="PIRSR001549-1"/>
    </source>
</evidence>
<comment type="caution">
    <text evidence="14">The sequence shown here is derived from an EMBL/GenBank/DDBJ whole genome shotgun (WGS) entry which is preliminary data.</text>
</comment>
<dbReference type="InterPro" id="IPR004154">
    <property type="entry name" value="Anticodon-bd"/>
</dbReference>
<dbReference type="SUPFAM" id="SSF52954">
    <property type="entry name" value="Class II aaRS ABD-related"/>
    <property type="match status" value="1"/>
</dbReference>
<feature type="binding site" evidence="11">
    <location>
        <position position="127"/>
    </location>
    <ligand>
        <name>L-histidine</name>
        <dbReference type="ChEBI" id="CHEBI:57595"/>
    </ligand>
</feature>
<evidence type="ECO:0000259" key="12">
    <source>
        <dbReference type="PROSITE" id="PS50862"/>
    </source>
</evidence>
<gene>
    <name evidence="10 14" type="primary">hisS</name>
    <name evidence="13" type="ORF">POF43_018450</name>
    <name evidence="14" type="ORF">POF50_022925</name>
</gene>
<dbReference type="EMBL" id="JABXJJ020000029">
    <property type="protein sequence ID" value="MDI5972151.1"/>
    <property type="molecule type" value="Genomic_DNA"/>
</dbReference>
<evidence type="ECO:0000256" key="5">
    <source>
        <dbReference type="ARBA" id="ARBA00022741"/>
    </source>
</evidence>
<evidence type="ECO:0000256" key="6">
    <source>
        <dbReference type="ARBA" id="ARBA00022840"/>
    </source>
</evidence>